<gene>
    <name evidence="6" type="ORF">WCV65_03380</name>
</gene>
<accession>A0ABZ2NIE0</accession>
<evidence type="ECO:0000256" key="1">
    <source>
        <dbReference type="ARBA" id="ARBA00005417"/>
    </source>
</evidence>
<evidence type="ECO:0000313" key="7">
    <source>
        <dbReference type="Proteomes" id="UP001377337"/>
    </source>
</evidence>
<dbReference type="InterPro" id="IPR027417">
    <property type="entry name" value="P-loop_NTPase"/>
</dbReference>
<evidence type="ECO:0000256" key="2">
    <source>
        <dbReference type="ARBA" id="ARBA00022448"/>
    </source>
</evidence>
<dbReference type="InterPro" id="IPR003439">
    <property type="entry name" value="ABC_transporter-like_ATP-bd"/>
</dbReference>
<keyword evidence="7" id="KW-1185">Reference proteome</keyword>
<dbReference type="SUPFAM" id="SSF52540">
    <property type="entry name" value="P-loop containing nucleoside triphosphate hydrolases"/>
    <property type="match status" value="1"/>
</dbReference>
<feature type="domain" description="ABC transporter" evidence="5">
    <location>
        <begin position="5"/>
        <end position="233"/>
    </location>
</feature>
<dbReference type="CDD" id="cd03230">
    <property type="entry name" value="ABC_DR_subfamily_A"/>
    <property type="match status" value="1"/>
</dbReference>
<evidence type="ECO:0000256" key="4">
    <source>
        <dbReference type="ARBA" id="ARBA00022840"/>
    </source>
</evidence>
<dbReference type="InterPro" id="IPR003593">
    <property type="entry name" value="AAA+_ATPase"/>
</dbReference>
<evidence type="ECO:0000259" key="5">
    <source>
        <dbReference type="PROSITE" id="PS50893"/>
    </source>
</evidence>
<dbReference type="Proteomes" id="UP001377337">
    <property type="component" value="Chromosome"/>
</dbReference>
<protein>
    <submittedName>
        <fullName evidence="6">ABC transporter ATP-binding protein</fullName>
    </submittedName>
</protein>
<comment type="similarity">
    <text evidence="1">Belongs to the ABC transporter superfamily.</text>
</comment>
<dbReference type="SMART" id="SM00382">
    <property type="entry name" value="AAA"/>
    <property type="match status" value="1"/>
</dbReference>
<dbReference type="RefSeq" id="WP_338780060.1">
    <property type="nucleotide sequence ID" value="NZ_CP147407.1"/>
</dbReference>
<dbReference type="PROSITE" id="PS50893">
    <property type="entry name" value="ABC_TRANSPORTER_2"/>
    <property type="match status" value="1"/>
</dbReference>
<name>A0ABZ2NIE0_9BACI</name>
<organism evidence="6 7">
    <name type="scientific">Metabacillus sediminis</name>
    <dbReference type="NCBI Taxonomy" id="3117746"/>
    <lineage>
        <taxon>Bacteria</taxon>
        <taxon>Bacillati</taxon>
        <taxon>Bacillota</taxon>
        <taxon>Bacilli</taxon>
        <taxon>Bacillales</taxon>
        <taxon>Bacillaceae</taxon>
        <taxon>Metabacillus</taxon>
    </lineage>
</organism>
<dbReference type="Pfam" id="PF00005">
    <property type="entry name" value="ABC_tran"/>
    <property type="match status" value="1"/>
</dbReference>
<dbReference type="InterPro" id="IPR050763">
    <property type="entry name" value="ABC_transporter_ATP-binding"/>
</dbReference>
<evidence type="ECO:0000313" key="6">
    <source>
        <dbReference type="EMBL" id="WXB97558.1"/>
    </source>
</evidence>
<keyword evidence="3" id="KW-0547">Nucleotide-binding</keyword>
<reference evidence="6 7" key="1">
    <citation type="submission" date="2024-02" db="EMBL/GenBank/DDBJ databases">
        <title>Seven novel Bacillus-like species.</title>
        <authorList>
            <person name="Liu G."/>
        </authorList>
    </citation>
    <scope>NUCLEOTIDE SEQUENCE [LARGE SCALE GENOMIC DNA]</scope>
    <source>
        <strain evidence="6 7">FJAT-52054</strain>
    </source>
</reference>
<sequence length="304" mass="33772">MSNIIEVSGAAKSFGKESVLNGVDFTVKKGEILGLLGPNGAGKTTLIRILNGVITPDQGTIRVAGFDPVAEGDEIRKISGIVTENAGLYHEMSGLDNLKFFADLYKVQDKSEIGRLLKLFDMEEYQHRLAGTYSTGMKKRLALAKALIHKPEILFLDEPTNGLDPDGINLVLSYLKKYNEETGTTIIICSHVLHQLETICDSFAFMENHTIAEQGSLSELTEKYITELSVVIETDWPGRNGMDIVKGGFLRCRVKSKRGISDLLKEILQTHSVYSVSIENISVETIYFKIREAHHGQNRHHSHL</sequence>
<proteinExistence type="inferred from homology"/>
<keyword evidence="4 6" id="KW-0067">ATP-binding</keyword>
<keyword evidence="2" id="KW-0813">Transport</keyword>
<dbReference type="PANTHER" id="PTHR42711:SF5">
    <property type="entry name" value="ABC TRANSPORTER ATP-BINDING PROTEIN NATA"/>
    <property type="match status" value="1"/>
</dbReference>
<dbReference type="EMBL" id="CP147407">
    <property type="protein sequence ID" value="WXB97558.1"/>
    <property type="molecule type" value="Genomic_DNA"/>
</dbReference>
<dbReference type="PANTHER" id="PTHR42711">
    <property type="entry name" value="ABC TRANSPORTER ATP-BINDING PROTEIN"/>
    <property type="match status" value="1"/>
</dbReference>
<dbReference type="GO" id="GO:0005524">
    <property type="term" value="F:ATP binding"/>
    <property type="evidence" value="ECO:0007669"/>
    <property type="project" value="UniProtKB-KW"/>
</dbReference>
<dbReference type="Gene3D" id="3.40.50.300">
    <property type="entry name" value="P-loop containing nucleotide triphosphate hydrolases"/>
    <property type="match status" value="1"/>
</dbReference>
<evidence type="ECO:0000256" key="3">
    <source>
        <dbReference type="ARBA" id="ARBA00022741"/>
    </source>
</evidence>